<sequence>MPDPLDPSDSSAGLPSDDQVLELLAPEFSRSGVEIESVVVSDGGVAGRPSRIAVVVDSDTPVDLDAVAGLSRTASALLDEADTGWQAYELEITTPGVDRPLTTVAHFRRAHLRLAQIRLTNGEDLLGRIGITHDDGVQVVLRKPIKGTGWTVRDLAFSDIESAVVQVEFNTPNPQELNLAGAAETGGGA</sequence>
<evidence type="ECO:0000259" key="4">
    <source>
        <dbReference type="Pfam" id="PF02576"/>
    </source>
</evidence>
<protein>
    <recommendedName>
        <fullName evidence="3">Ribosome maturation factor RimP</fullName>
    </recommendedName>
</protein>
<dbReference type="EMBL" id="QXBN01000008">
    <property type="protein sequence ID" value="RIT39566.1"/>
    <property type="molecule type" value="Genomic_DNA"/>
</dbReference>
<comment type="function">
    <text evidence="3">Required for maturation of 30S ribosomal subunits.</text>
</comment>
<evidence type="ECO:0000313" key="7">
    <source>
        <dbReference type="Proteomes" id="UP000038487"/>
    </source>
</evidence>
<accession>A0A0U0Y9H6</accession>
<comment type="caution">
    <text evidence="5">The sequence shown here is derived from an EMBL/GenBank/DDBJ whole genome shotgun (WGS) entry which is preliminary data.</text>
</comment>
<evidence type="ECO:0000256" key="2">
    <source>
        <dbReference type="ARBA" id="ARBA00022517"/>
    </source>
</evidence>
<comment type="subcellular location">
    <subcellularLocation>
        <location evidence="3">Cytoplasm</location>
    </subcellularLocation>
</comment>
<dbReference type="GO" id="GO:0006412">
    <property type="term" value="P:translation"/>
    <property type="evidence" value="ECO:0007669"/>
    <property type="project" value="TreeGrafter"/>
</dbReference>
<evidence type="ECO:0000313" key="5">
    <source>
        <dbReference type="EMBL" id="CPT49509.1"/>
    </source>
</evidence>
<keyword evidence="2 3" id="KW-0690">Ribosome biogenesis</keyword>
<feature type="domain" description="Ribosome maturation factor RimP N-terminal" evidence="4">
    <location>
        <begin position="29"/>
        <end position="98"/>
    </location>
</feature>
<reference evidence="5 7" key="1">
    <citation type="submission" date="2015-03" db="EMBL/GenBank/DDBJ databases">
        <authorList>
            <consortium name="Pathogen Informatics"/>
            <person name="Murphy D."/>
        </authorList>
    </citation>
    <scope>NUCLEOTIDE SEQUENCE [LARGE SCALE GENOMIC DNA]</scope>
    <source>
        <strain evidence="5 7">PAP036</strain>
    </source>
</reference>
<evidence type="ECO:0000256" key="1">
    <source>
        <dbReference type="ARBA" id="ARBA00022490"/>
    </source>
</evidence>
<dbReference type="GO" id="GO:0000028">
    <property type="term" value="P:ribosomal small subunit assembly"/>
    <property type="evidence" value="ECO:0007669"/>
    <property type="project" value="TreeGrafter"/>
</dbReference>
<dbReference type="GO" id="GO:0005829">
    <property type="term" value="C:cytosol"/>
    <property type="evidence" value="ECO:0007669"/>
    <property type="project" value="TreeGrafter"/>
</dbReference>
<comment type="similarity">
    <text evidence="3">Belongs to the RimP family.</text>
</comment>
<dbReference type="Proteomes" id="UP000284557">
    <property type="component" value="Unassembled WGS sequence"/>
</dbReference>
<evidence type="ECO:0000313" key="6">
    <source>
        <dbReference type="EMBL" id="RIT39566.1"/>
    </source>
</evidence>
<gene>
    <name evidence="3 5" type="primary">rimP</name>
    <name evidence="6" type="ORF">D2E76_12605</name>
    <name evidence="5" type="ORF">ERS075527_03681</name>
</gene>
<dbReference type="AlphaFoldDB" id="A0A0U0Y9H6"/>
<dbReference type="EMBL" id="CSUW01000009">
    <property type="protein sequence ID" value="CPT49509.1"/>
    <property type="molecule type" value="Genomic_DNA"/>
</dbReference>
<evidence type="ECO:0000313" key="8">
    <source>
        <dbReference type="Proteomes" id="UP000284557"/>
    </source>
</evidence>
<dbReference type="RefSeq" id="WP_005081721.1">
    <property type="nucleotide sequence ID" value="NZ_CM125927.1"/>
</dbReference>
<dbReference type="Pfam" id="PF02576">
    <property type="entry name" value="RimP_N"/>
    <property type="match status" value="1"/>
</dbReference>
<dbReference type="PANTHER" id="PTHR33867">
    <property type="entry name" value="RIBOSOME MATURATION FACTOR RIMP"/>
    <property type="match status" value="1"/>
</dbReference>
<dbReference type="NCBIfam" id="NF000930">
    <property type="entry name" value="PRK00092.2-2"/>
    <property type="match status" value="1"/>
</dbReference>
<dbReference type="Proteomes" id="UP000038487">
    <property type="component" value="Unassembled WGS sequence"/>
</dbReference>
<dbReference type="Gene3D" id="3.30.300.70">
    <property type="entry name" value="RimP-like superfamily, N-terminal"/>
    <property type="match status" value="1"/>
</dbReference>
<dbReference type="PANTHER" id="PTHR33867:SF1">
    <property type="entry name" value="RIBOSOME MATURATION FACTOR RIMP"/>
    <property type="match status" value="1"/>
</dbReference>
<organism evidence="5 7">
    <name type="scientific">Mycobacteroides abscessus</name>
    <dbReference type="NCBI Taxonomy" id="36809"/>
    <lineage>
        <taxon>Bacteria</taxon>
        <taxon>Bacillati</taxon>
        <taxon>Actinomycetota</taxon>
        <taxon>Actinomycetes</taxon>
        <taxon>Mycobacteriales</taxon>
        <taxon>Mycobacteriaceae</taxon>
        <taxon>Mycobacteroides</taxon>
    </lineage>
</organism>
<keyword evidence="1 3" id="KW-0963">Cytoplasm</keyword>
<name>A0A0U0Y9H6_9MYCO</name>
<dbReference type="InterPro" id="IPR028989">
    <property type="entry name" value="RimP_N"/>
</dbReference>
<dbReference type="InterPro" id="IPR003728">
    <property type="entry name" value="Ribosome_maturation_RimP"/>
</dbReference>
<dbReference type="SUPFAM" id="SSF75420">
    <property type="entry name" value="YhbC-like, N-terminal domain"/>
    <property type="match status" value="1"/>
</dbReference>
<dbReference type="HAMAP" id="MF_01077">
    <property type="entry name" value="RimP"/>
    <property type="match status" value="1"/>
</dbReference>
<reference evidence="6 8" key="2">
    <citation type="submission" date="2018-08" db="EMBL/GenBank/DDBJ databases">
        <title>Linezolid Resistance in Mycobacterium abscessus: MIC Distribution and Comprehensive Investigation of Resistance Mechanisms.</title>
        <authorList>
            <person name="Ye M."/>
            <person name="Xu L."/>
            <person name="Zou Y."/>
            <person name="Li B."/>
            <person name="Guo Q."/>
            <person name="Zhang Y."/>
            <person name="Zhan M."/>
            <person name="Xu B."/>
            <person name="Yu F."/>
            <person name="Zhang Z."/>
            <person name="Chu H."/>
        </authorList>
    </citation>
    <scope>NUCLEOTIDE SEQUENCE [LARGE SCALE GENOMIC DNA]</scope>
    <source>
        <strain evidence="6 8">G143</strain>
    </source>
</reference>
<evidence type="ECO:0000256" key="3">
    <source>
        <dbReference type="HAMAP-Rule" id="MF_01077"/>
    </source>
</evidence>
<proteinExistence type="inferred from homology"/>
<dbReference type="InterPro" id="IPR035956">
    <property type="entry name" value="RimP_N_sf"/>
</dbReference>